<evidence type="ECO:0000313" key="1">
    <source>
        <dbReference type="EMBL" id="PWK10191.1"/>
    </source>
</evidence>
<gene>
    <name evidence="1" type="ORF">C7459_11212</name>
</gene>
<evidence type="ECO:0000313" key="2">
    <source>
        <dbReference type="Proteomes" id="UP000245634"/>
    </source>
</evidence>
<sequence>MKPYSIVRSTRGELGDLHIRVIAAMKGLTYAEIEWDICQAIGEVKPIMKLTADEARKVLAYRLGEEPTAC</sequence>
<proteinExistence type="predicted"/>
<accession>A0A316D805</accession>
<protein>
    <submittedName>
        <fullName evidence="1">Uncharacterized protein</fullName>
    </submittedName>
</protein>
<dbReference type="EMBL" id="QGGL01000012">
    <property type="protein sequence ID" value="PWK10191.1"/>
    <property type="molecule type" value="Genomic_DNA"/>
</dbReference>
<dbReference type="AlphaFoldDB" id="A0A316D805"/>
<comment type="caution">
    <text evidence="1">The sequence shown here is derived from an EMBL/GenBank/DDBJ whole genome shotgun (WGS) entry which is preliminary data.</text>
</comment>
<name>A0A316D805_9BACL</name>
<keyword evidence="2" id="KW-1185">Reference proteome</keyword>
<dbReference type="RefSeq" id="WP_109689935.1">
    <property type="nucleotide sequence ID" value="NZ_QGGL01000012.1"/>
</dbReference>
<organism evidence="1 2">
    <name type="scientific">Tumebacillus permanentifrigoris</name>
    <dbReference type="NCBI Taxonomy" id="378543"/>
    <lineage>
        <taxon>Bacteria</taxon>
        <taxon>Bacillati</taxon>
        <taxon>Bacillota</taxon>
        <taxon>Bacilli</taxon>
        <taxon>Bacillales</taxon>
        <taxon>Alicyclobacillaceae</taxon>
        <taxon>Tumebacillus</taxon>
    </lineage>
</organism>
<reference evidence="1 2" key="1">
    <citation type="submission" date="2018-05" db="EMBL/GenBank/DDBJ databases">
        <title>Genomic Encyclopedia of Type Strains, Phase IV (KMG-IV): sequencing the most valuable type-strain genomes for metagenomic binning, comparative biology and taxonomic classification.</title>
        <authorList>
            <person name="Goeker M."/>
        </authorList>
    </citation>
    <scope>NUCLEOTIDE SEQUENCE [LARGE SCALE GENOMIC DNA]</scope>
    <source>
        <strain evidence="1 2">DSM 18773</strain>
    </source>
</reference>
<dbReference type="Proteomes" id="UP000245634">
    <property type="component" value="Unassembled WGS sequence"/>
</dbReference>